<dbReference type="AlphaFoldDB" id="A0A8W8M0T7"/>
<dbReference type="PANTHER" id="PTHR14241">
    <property type="entry name" value="INTERFERON-INDUCED PROTEIN 44"/>
    <property type="match status" value="1"/>
</dbReference>
<dbReference type="Proteomes" id="UP000005408">
    <property type="component" value="Unassembled WGS sequence"/>
</dbReference>
<reference evidence="2" key="1">
    <citation type="submission" date="2022-08" db="UniProtKB">
        <authorList>
            <consortium name="EnsemblMetazoa"/>
        </authorList>
    </citation>
    <scope>IDENTIFICATION</scope>
    <source>
        <strain evidence="2">05x7-T-G4-1.051#20</strain>
    </source>
</reference>
<evidence type="ECO:0000313" key="2">
    <source>
        <dbReference type="EnsemblMetazoa" id="G30029.1:cds"/>
    </source>
</evidence>
<feature type="coiled-coil region" evidence="1">
    <location>
        <begin position="7"/>
        <end position="41"/>
    </location>
</feature>
<keyword evidence="1" id="KW-0175">Coiled coil</keyword>
<dbReference type="PANTHER" id="PTHR14241:SF32">
    <property type="entry name" value="VWFA DOMAIN-CONTAINING PROTEIN-RELATED"/>
    <property type="match status" value="1"/>
</dbReference>
<proteinExistence type="predicted"/>
<keyword evidence="3" id="KW-1185">Reference proteome</keyword>
<organism evidence="2 3">
    <name type="scientific">Magallana gigas</name>
    <name type="common">Pacific oyster</name>
    <name type="synonym">Crassostrea gigas</name>
    <dbReference type="NCBI Taxonomy" id="29159"/>
    <lineage>
        <taxon>Eukaryota</taxon>
        <taxon>Metazoa</taxon>
        <taxon>Spiralia</taxon>
        <taxon>Lophotrochozoa</taxon>
        <taxon>Mollusca</taxon>
        <taxon>Bivalvia</taxon>
        <taxon>Autobranchia</taxon>
        <taxon>Pteriomorphia</taxon>
        <taxon>Ostreida</taxon>
        <taxon>Ostreoidea</taxon>
        <taxon>Ostreidae</taxon>
        <taxon>Magallana</taxon>
    </lineage>
</organism>
<name>A0A8W8M0T7_MAGGI</name>
<dbReference type="InterPro" id="IPR027417">
    <property type="entry name" value="P-loop_NTPase"/>
</dbReference>
<evidence type="ECO:0008006" key="4">
    <source>
        <dbReference type="Google" id="ProtNLM"/>
    </source>
</evidence>
<evidence type="ECO:0000313" key="3">
    <source>
        <dbReference type="Proteomes" id="UP000005408"/>
    </source>
</evidence>
<dbReference type="Gene3D" id="3.40.50.300">
    <property type="entry name" value="P-loop containing nucleotide triphosphate hydrolases"/>
    <property type="match status" value="1"/>
</dbReference>
<dbReference type="CDD" id="cd00882">
    <property type="entry name" value="Ras_like_GTPase"/>
    <property type="match status" value="1"/>
</dbReference>
<evidence type="ECO:0000256" key="1">
    <source>
        <dbReference type="SAM" id="Coils"/>
    </source>
</evidence>
<protein>
    <recommendedName>
        <fullName evidence="4">Interferon-induced protein 44-like protein</fullName>
    </recommendedName>
</protein>
<dbReference type="EnsemblMetazoa" id="G30029.1">
    <property type="protein sequence ID" value="G30029.1:cds"/>
    <property type="gene ID" value="G30029"/>
</dbReference>
<accession>A0A8W8M0T7</accession>
<sequence length="325" mass="37535">MYRVWDYVRQNDEVGKLRIQIAKLEARNQELTERLEELRSNFEPLSMPWRENGVFSQEVCFDKFKAKDQLLRNIRELVHPKHCKDINLLVIGKLGSGKSALVNTLFTVLRNNGQLANLAPPSSPYKESKTPMLHEIVLQNIPGTKTLRVYDCRGIMPDKKQNAVFTEDLKKVIDGNVMKDYEFDETCEIQENDDFYRNNPTISDKMHCVLFVVRADDLDEQKDVAAICSMQMYLFRKNIPSRMILSHVDKLDMCVYGDLTKLFVSRHVQKKVELAKMIFSLQDIQVLPVANYVKGTTQNIAQDILALQAIENIMNETISYVGNRI</sequence>
<dbReference type="SUPFAM" id="SSF52540">
    <property type="entry name" value="P-loop containing nucleoside triphosphate hydrolases"/>
    <property type="match status" value="1"/>
</dbReference>